<accession>A0A517XZX0</accession>
<dbReference type="Proteomes" id="UP000319576">
    <property type="component" value="Chromosome"/>
</dbReference>
<protein>
    <submittedName>
        <fullName evidence="1">Uncharacterized protein</fullName>
    </submittedName>
</protein>
<sequence length="94" mass="10095">MSSEAAQAVQTADQAPAGRRVRFEVCYSVVVLTVRWRSAAHDTGSAWERLGLGIRYALASLALGPWGLPWGPIWTVVAVWTNLTGGVPDQSADD</sequence>
<gene>
    <name evidence="1" type="ORF">ETAA1_50400</name>
</gene>
<evidence type="ECO:0000313" key="1">
    <source>
        <dbReference type="EMBL" id="QDU23050.1"/>
    </source>
</evidence>
<evidence type="ECO:0000313" key="2">
    <source>
        <dbReference type="Proteomes" id="UP000319576"/>
    </source>
</evidence>
<proteinExistence type="predicted"/>
<dbReference type="EMBL" id="CP036273">
    <property type="protein sequence ID" value="QDU23050.1"/>
    <property type="molecule type" value="Genomic_DNA"/>
</dbReference>
<dbReference type="KEGG" id="uli:ETAA1_50400"/>
<name>A0A517XZX0_9BACT</name>
<reference evidence="1 2" key="1">
    <citation type="submission" date="2019-02" db="EMBL/GenBank/DDBJ databases">
        <title>Deep-cultivation of Planctomycetes and their phenomic and genomic characterization uncovers novel biology.</title>
        <authorList>
            <person name="Wiegand S."/>
            <person name="Jogler M."/>
            <person name="Boedeker C."/>
            <person name="Pinto D."/>
            <person name="Vollmers J."/>
            <person name="Rivas-Marin E."/>
            <person name="Kohn T."/>
            <person name="Peeters S.H."/>
            <person name="Heuer A."/>
            <person name="Rast P."/>
            <person name="Oberbeckmann S."/>
            <person name="Bunk B."/>
            <person name="Jeske O."/>
            <person name="Meyerdierks A."/>
            <person name="Storesund J.E."/>
            <person name="Kallscheuer N."/>
            <person name="Luecker S."/>
            <person name="Lage O.M."/>
            <person name="Pohl T."/>
            <person name="Merkel B.J."/>
            <person name="Hornburger P."/>
            <person name="Mueller R.-W."/>
            <person name="Bruemmer F."/>
            <person name="Labrenz M."/>
            <person name="Spormann A.M."/>
            <person name="Op den Camp H."/>
            <person name="Overmann J."/>
            <person name="Amann R."/>
            <person name="Jetten M.S.M."/>
            <person name="Mascher T."/>
            <person name="Medema M.H."/>
            <person name="Devos D.P."/>
            <person name="Kaster A.-K."/>
            <person name="Ovreas L."/>
            <person name="Rohde M."/>
            <person name="Galperin M.Y."/>
            <person name="Jogler C."/>
        </authorList>
    </citation>
    <scope>NUCLEOTIDE SEQUENCE [LARGE SCALE GENOMIC DNA]</scope>
    <source>
        <strain evidence="1 2">ETA_A1</strain>
    </source>
</reference>
<organism evidence="1 2">
    <name type="scientific">Urbifossiella limnaea</name>
    <dbReference type="NCBI Taxonomy" id="2528023"/>
    <lineage>
        <taxon>Bacteria</taxon>
        <taxon>Pseudomonadati</taxon>
        <taxon>Planctomycetota</taxon>
        <taxon>Planctomycetia</taxon>
        <taxon>Gemmatales</taxon>
        <taxon>Gemmataceae</taxon>
        <taxon>Urbifossiella</taxon>
    </lineage>
</organism>
<keyword evidence="2" id="KW-1185">Reference proteome</keyword>
<dbReference type="AlphaFoldDB" id="A0A517XZX0"/>